<sequence>MSKYRGQNIFKATSLSDISDAIIKHREKTQAKNRWDFSTLLQLQSESFVYHQTMATALTQLTQATQVRPPELNCTLLKLEDINIELHEWSQLKSTEILLISDDNAFIACYSRMEKIQRGYLPKLGMVDFGQFSDESGRNVKVALMRHERGTMETQMTVKNAADVLHPKVTLLVGICETMKPKMAKLGDVVISAKLATYDGMKFRSDGTVEYPGPKPHVSRNMARLILSAADGWKPPLKDPDSFKVEVHRKALMLSGSDSIENKKILNDIKNNFPDALVIEIGGIGLYKAAHDLKMEWSIIKGVSDLAGGSDLEEVANLWKQFASVMATSVVHNTFKCPIVLQDWPHCKESEDIQSM</sequence>
<evidence type="ECO:0000313" key="3">
    <source>
        <dbReference type="Proteomes" id="UP001152795"/>
    </source>
</evidence>
<dbReference type="SUPFAM" id="SSF53167">
    <property type="entry name" value="Purine and uridine phosphorylases"/>
    <property type="match status" value="1"/>
</dbReference>
<proteinExistence type="predicted"/>
<dbReference type="OrthoDB" id="1577640at2759"/>
<protein>
    <submittedName>
        <fullName evidence="2">5 -methylthioadenosine S-adenosylhomocysteine nucleosidase-like isoform X1</fullName>
    </submittedName>
</protein>
<dbReference type="GO" id="GO:0008782">
    <property type="term" value="F:adenosylhomocysteine nucleosidase activity"/>
    <property type="evidence" value="ECO:0007669"/>
    <property type="project" value="TreeGrafter"/>
</dbReference>
<dbReference type="Pfam" id="PF01048">
    <property type="entry name" value="PNP_UDP_1"/>
    <property type="match status" value="1"/>
</dbReference>
<dbReference type="InterPro" id="IPR035994">
    <property type="entry name" value="Nucleoside_phosphorylase_sf"/>
</dbReference>
<dbReference type="GO" id="GO:0009116">
    <property type="term" value="P:nucleoside metabolic process"/>
    <property type="evidence" value="ECO:0007669"/>
    <property type="project" value="InterPro"/>
</dbReference>
<dbReference type="GO" id="GO:0005829">
    <property type="term" value="C:cytosol"/>
    <property type="evidence" value="ECO:0007669"/>
    <property type="project" value="TreeGrafter"/>
</dbReference>
<dbReference type="EMBL" id="CACRXK020031157">
    <property type="protein sequence ID" value="CAB4042934.1"/>
    <property type="molecule type" value="Genomic_DNA"/>
</dbReference>
<name>A0A6S7KJB4_PARCT</name>
<feature type="domain" description="Nucleoside phosphorylase" evidence="1">
    <location>
        <begin position="139"/>
        <end position="327"/>
    </location>
</feature>
<dbReference type="GO" id="GO:0019284">
    <property type="term" value="P:L-methionine salvage from S-adenosylmethionine"/>
    <property type="evidence" value="ECO:0007669"/>
    <property type="project" value="TreeGrafter"/>
</dbReference>
<dbReference type="Gene3D" id="3.40.50.1580">
    <property type="entry name" value="Nucleoside phosphorylase domain"/>
    <property type="match status" value="1"/>
</dbReference>
<dbReference type="AlphaFoldDB" id="A0A6S7KJB4"/>
<gene>
    <name evidence="2" type="ORF">PACLA_8A004092</name>
</gene>
<organism evidence="2 3">
    <name type="scientific">Paramuricea clavata</name>
    <name type="common">Red gorgonian</name>
    <name type="synonym">Violescent sea-whip</name>
    <dbReference type="NCBI Taxonomy" id="317549"/>
    <lineage>
        <taxon>Eukaryota</taxon>
        <taxon>Metazoa</taxon>
        <taxon>Cnidaria</taxon>
        <taxon>Anthozoa</taxon>
        <taxon>Octocorallia</taxon>
        <taxon>Malacalcyonacea</taxon>
        <taxon>Plexauridae</taxon>
        <taxon>Paramuricea</taxon>
    </lineage>
</organism>
<dbReference type="GO" id="GO:0008930">
    <property type="term" value="F:methylthioadenosine nucleosidase activity"/>
    <property type="evidence" value="ECO:0007669"/>
    <property type="project" value="TreeGrafter"/>
</dbReference>
<reference evidence="2" key="1">
    <citation type="submission" date="2020-04" db="EMBL/GenBank/DDBJ databases">
        <authorList>
            <person name="Alioto T."/>
            <person name="Alioto T."/>
            <person name="Gomez Garrido J."/>
        </authorList>
    </citation>
    <scope>NUCLEOTIDE SEQUENCE</scope>
    <source>
        <strain evidence="2">A484AB</strain>
    </source>
</reference>
<dbReference type="PANTHER" id="PTHR46832">
    <property type="entry name" value="5'-METHYLTHIOADENOSINE/S-ADENOSYLHOMOCYSTEINE NUCLEOSIDASE"/>
    <property type="match status" value="1"/>
</dbReference>
<comment type="caution">
    <text evidence="2">The sequence shown here is derived from an EMBL/GenBank/DDBJ whole genome shotgun (WGS) entry which is preliminary data.</text>
</comment>
<keyword evidence="3" id="KW-1185">Reference proteome</keyword>
<dbReference type="Proteomes" id="UP001152795">
    <property type="component" value="Unassembled WGS sequence"/>
</dbReference>
<dbReference type="InterPro" id="IPR000845">
    <property type="entry name" value="Nucleoside_phosphorylase_d"/>
</dbReference>
<dbReference type="PANTHER" id="PTHR46832:SF1">
    <property type="entry name" value="5'-METHYLTHIOADENOSINE_S-ADENOSYLHOMOCYSTEINE NUCLEOSIDASE"/>
    <property type="match status" value="1"/>
</dbReference>
<accession>A0A6S7KJB4</accession>
<evidence type="ECO:0000259" key="1">
    <source>
        <dbReference type="Pfam" id="PF01048"/>
    </source>
</evidence>
<evidence type="ECO:0000313" key="2">
    <source>
        <dbReference type="EMBL" id="CAB4042934.1"/>
    </source>
</evidence>